<dbReference type="GO" id="GO:0016020">
    <property type="term" value="C:membrane"/>
    <property type="evidence" value="ECO:0007669"/>
    <property type="project" value="InterPro"/>
</dbReference>
<organism evidence="18 19">
    <name type="scientific">Heyndrickxia coagulans</name>
    <name type="common">Weizmannia coagulans</name>
    <dbReference type="NCBI Taxonomy" id="1398"/>
    <lineage>
        <taxon>Bacteria</taxon>
        <taxon>Bacillati</taxon>
        <taxon>Bacillota</taxon>
        <taxon>Bacilli</taxon>
        <taxon>Bacillales</taxon>
        <taxon>Bacillaceae</taxon>
        <taxon>Heyndrickxia</taxon>
    </lineage>
</organism>
<dbReference type="GO" id="GO:0016705">
    <property type="term" value="F:oxidoreductase activity, acting on paired donors, with incorporation or reduction of molecular oxygen"/>
    <property type="evidence" value="ECO:0007669"/>
    <property type="project" value="UniProtKB-ARBA"/>
</dbReference>
<evidence type="ECO:0000256" key="5">
    <source>
        <dbReference type="ARBA" id="ARBA00022982"/>
    </source>
</evidence>
<keyword evidence="4" id="KW-0479">Metal-binding</keyword>
<evidence type="ECO:0000256" key="2">
    <source>
        <dbReference type="ARBA" id="ARBA00022448"/>
    </source>
</evidence>
<dbReference type="GO" id="GO:0046872">
    <property type="term" value="F:metal ion binding"/>
    <property type="evidence" value="ECO:0007669"/>
    <property type="project" value="UniProtKB-KW"/>
</dbReference>
<dbReference type="PATRIC" id="fig|1398.22.peg.2569"/>
<accession>A0A133KIM4</accession>
<evidence type="ECO:0000313" key="19">
    <source>
        <dbReference type="Proteomes" id="UP000070376"/>
    </source>
</evidence>
<evidence type="ECO:0000256" key="10">
    <source>
        <dbReference type="ARBA" id="ARBA00034078"/>
    </source>
</evidence>
<evidence type="ECO:0000256" key="14">
    <source>
        <dbReference type="ARBA" id="ARBA00075320"/>
    </source>
</evidence>
<dbReference type="PROSITE" id="PS51296">
    <property type="entry name" value="RIESKE"/>
    <property type="match status" value="1"/>
</dbReference>
<dbReference type="Proteomes" id="UP000070376">
    <property type="component" value="Unassembled WGS sequence"/>
</dbReference>
<dbReference type="AlphaFoldDB" id="A0A133KIM4"/>
<evidence type="ECO:0000313" key="18">
    <source>
        <dbReference type="EMBL" id="KWZ79463.1"/>
    </source>
</evidence>
<keyword evidence="16" id="KW-0812">Transmembrane</keyword>
<dbReference type="PRINTS" id="PR00162">
    <property type="entry name" value="RIESKE"/>
</dbReference>
<evidence type="ECO:0000259" key="17">
    <source>
        <dbReference type="PROSITE" id="PS51296"/>
    </source>
</evidence>
<dbReference type="CDD" id="cd03467">
    <property type="entry name" value="Rieske"/>
    <property type="match status" value="1"/>
</dbReference>
<dbReference type="GO" id="GO:0051537">
    <property type="term" value="F:2 iron, 2 sulfur cluster binding"/>
    <property type="evidence" value="ECO:0007669"/>
    <property type="project" value="UniProtKB-KW"/>
</dbReference>
<dbReference type="PANTHER" id="PTHR10134">
    <property type="entry name" value="CYTOCHROME B-C1 COMPLEX SUBUNIT RIESKE, MITOCHONDRIAL"/>
    <property type="match status" value="1"/>
</dbReference>
<evidence type="ECO:0000256" key="11">
    <source>
        <dbReference type="ARBA" id="ARBA00055683"/>
    </source>
</evidence>
<keyword evidence="6" id="KW-0560">Oxidoreductase</keyword>
<dbReference type="PROSITE" id="PS51318">
    <property type="entry name" value="TAT"/>
    <property type="match status" value="1"/>
</dbReference>
<gene>
    <name evidence="18" type="ORF">HMPREF3213_02567</name>
</gene>
<keyword evidence="8" id="KW-0411">Iron-sulfur</keyword>
<dbReference type="EMBL" id="LRPN01000116">
    <property type="protein sequence ID" value="KWZ79463.1"/>
    <property type="molecule type" value="Genomic_DNA"/>
</dbReference>
<dbReference type="SUPFAM" id="SSF50022">
    <property type="entry name" value="ISP domain"/>
    <property type="match status" value="1"/>
</dbReference>
<dbReference type="InterPro" id="IPR006311">
    <property type="entry name" value="TAT_signal"/>
</dbReference>
<dbReference type="InterPro" id="IPR036922">
    <property type="entry name" value="Rieske_2Fe-2S_sf"/>
</dbReference>
<keyword evidence="5" id="KW-0249">Electron transport</keyword>
<keyword evidence="16" id="KW-1133">Transmembrane helix</keyword>
<dbReference type="FunFam" id="2.102.10.10:FF:000006">
    <property type="entry name" value="Menaquinol-cytochrome c reductase, iron-sulfur subunit"/>
    <property type="match status" value="1"/>
</dbReference>
<keyword evidence="16" id="KW-0472">Membrane</keyword>
<evidence type="ECO:0000256" key="3">
    <source>
        <dbReference type="ARBA" id="ARBA00022714"/>
    </source>
</evidence>
<dbReference type="InterPro" id="IPR014349">
    <property type="entry name" value="Rieske_Fe-S_prot"/>
</dbReference>
<protein>
    <recommendedName>
        <fullName evidence="13">Menaquinol:cytochrome c reductase iron-sulfur subunit</fullName>
    </recommendedName>
    <alternativeName>
        <fullName evidence="15">Cytochrome bc complex, iron-sulfur subunit</fullName>
    </alternativeName>
    <alternativeName>
        <fullName evidence="14">Rieske iron-sulfur protein QcrA</fullName>
    </alternativeName>
</protein>
<evidence type="ECO:0000256" key="16">
    <source>
        <dbReference type="SAM" id="Phobius"/>
    </source>
</evidence>
<keyword evidence="2" id="KW-0813">Transport</keyword>
<comment type="caution">
    <text evidence="18">The sequence shown here is derived from an EMBL/GenBank/DDBJ whole genome shotgun (WGS) entry which is preliminary data.</text>
</comment>
<comment type="function">
    <text evidence="11">Component of the menaquinol:cytochrome c reductase complex. The Rieske protein is a high potential 2Fe-2S protein.</text>
</comment>
<reference evidence="19" key="1">
    <citation type="submission" date="2016-01" db="EMBL/GenBank/DDBJ databases">
        <authorList>
            <person name="Mitreva M."/>
            <person name="Pepin K.H."/>
            <person name="Mihindukulasuriya K.A."/>
            <person name="Fulton R."/>
            <person name="Fronick C."/>
            <person name="O'Laughlin M."/>
            <person name="Miner T."/>
            <person name="Herter B."/>
            <person name="Rosa B.A."/>
            <person name="Cordes M."/>
            <person name="Tomlinson C."/>
            <person name="Wollam A."/>
            <person name="Palsikar V.B."/>
            <person name="Mardis E.R."/>
            <person name="Wilson R.K."/>
        </authorList>
    </citation>
    <scope>NUCLEOTIDE SEQUENCE [LARGE SCALE GENOMIC DNA]</scope>
    <source>
        <strain evidence="19">GED7749B</strain>
    </source>
</reference>
<evidence type="ECO:0000256" key="9">
    <source>
        <dbReference type="ARBA" id="ARBA00023157"/>
    </source>
</evidence>
<keyword evidence="3" id="KW-0001">2Fe-2S</keyword>
<keyword evidence="7" id="KW-0408">Iron</keyword>
<name>A0A133KIM4_HEYCO</name>
<evidence type="ECO:0000256" key="12">
    <source>
        <dbReference type="ARBA" id="ARBA00064458"/>
    </source>
</evidence>
<dbReference type="Pfam" id="PF00355">
    <property type="entry name" value="Rieske"/>
    <property type="match status" value="1"/>
</dbReference>
<dbReference type="InterPro" id="IPR005805">
    <property type="entry name" value="Rieske_Fe-S_prot_C"/>
</dbReference>
<keyword evidence="9" id="KW-1015">Disulfide bond</keyword>
<dbReference type="Gene3D" id="1.20.5.700">
    <property type="entry name" value="Single helix bin"/>
    <property type="match status" value="1"/>
</dbReference>
<comment type="cofactor">
    <cofactor evidence="10">
        <name>[2Fe-2S] cluster</name>
        <dbReference type="ChEBI" id="CHEBI:190135"/>
    </cofactor>
</comment>
<feature type="domain" description="Rieske" evidence="17">
    <location>
        <begin position="102"/>
        <end position="175"/>
    </location>
</feature>
<sequence>MKILGNQQFCKGGNRLSKKDPVSRRQFLNYTLMGVGGFMAAGALMPMLRFAVDPVLEAEAAGDFHPTKLKVSDIKSEPVRVDFKYEQTDGWYKSDVTQTAWVYKDSKGDIVALSPVCKHLGCTVNWNTNKAHPNQFFCPCHGGRYEKNGKNIPGTPPSAPLDAYPVKTKGGYLYLGKPQKNPYVK</sequence>
<evidence type="ECO:0000256" key="1">
    <source>
        <dbReference type="ARBA" id="ARBA00010651"/>
    </source>
</evidence>
<evidence type="ECO:0000256" key="13">
    <source>
        <dbReference type="ARBA" id="ARBA00067741"/>
    </source>
</evidence>
<feature type="transmembrane region" description="Helical" evidence="16">
    <location>
        <begin position="27"/>
        <end position="48"/>
    </location>
</feature>
<evidence type="ECO:0000256" key="8">
    <source>
        <dbReference type="ARBA" id="ARBA00023014"/>
    </source>
</evidence>
<evidence type="ECO:0000256" key="6">
    <source>
        <dbReference type="ARBA" id="ARBA00023002"/>
    </source>
</evidence>
<dbReference type="InterPro" id="IPR017941">
    <property type="entry name" value="Rieske_2Fe-2S"/>
</dbReference>
<dbReference type="GO" id="GO:0004497">
    <property type="term" value="F:monooxygenase activity"/>
    <property type="evidence" value="ECO:0007669"/>
    <property type="project" value="UniProtKB-ARBA"/>
</dbReference>
<proteinExistence type="inferred from homology"/>
<comment type="subunit">
    <text evidence="12">The main subunits of the menaquinol:cytochrome c complex are a Rieske-type iron-sulfur protein (QcrA), a cytochrome b (QcrB) and a cytochrome c (QcrC).</text>
</comment>
<comment type="similarity">
    <text evidence="1">Belongs to the Rieske iron-sulfur protein family.</text>
</comment>
<evidence type="ECO:0000256" key="7">
    <source>
        <dbReference type="ARBA" id="ARBA00023004"/>
    </source>
</evidence>
<evidence type="ECO:0000256" key="4">
    <source>
        <dbReference type="ARBA" id="ARBA00022723"/>
    </source>
</evidence>
<evidence type="ECO:0000256" key="15">
    <source>
        <dbReference type="ARBA" id="ARBA00076330"/>
    </source>
</evidence>
<dbReference type="Gene3D" id="2.102.10.10">
    <property type="entry name" value="Rieske [2Fe-2S] iron-sulphur domain"/>
    <property type="match status" value="1"/>
</dbReference>